<organism evidence="3 4">
    <name type="scientific">Entomoplasma ellychniae</name>
    <dbReference type="NCBI Taxonomy" id="2114"/>
    <lineage>
        <taxon>Bacteria</taxon>
        <taxon>Bacillati</taxon>
        <taxon>Mycoplasmatota</taxon>
        <taxon>Mollicutes</taxon>
        <taxon>Entomoplasmatales</taxon>
        <taxon>Entomoplasmataceae</taxon>
        <taxon>Entomoplasma</taxon>
    </lineage>
</organism>
<evidence type="ECO:0000313" key="4">
    <source>
        <dbReference type="Proteomes" id="UP000239010"/>
    </source>
</evidence>
<sequence>MNNYFDIKNKISKIKLGIVFIFFISLLMFITSSFFDTKIMDFFVNLFKIDAIKLISVLSYELGNMVLIGFVVPLCLISILNWIIIKYKNKNIFRMLSLNKKSFLKLVFWLFIIIGAFPLLFTSLKNLINGLEIYNSKSDITLTDIDIHLFVTLFEKGIINLIIVFAIIVFNLYFYFKHLKYMIETNYLEDNNFVKPAITVVSSIISCYLVIVVLKHASGRPFYLNVAWTNNSAKIAGLDTNNSIEELFKLYGWNFYDPKGIDIFSEAKYYEWWQTNNTLKNWINWFTYPEIPWIDYGDHYRDMDFPSGHMISYSNLVAMAYFFYFTKSYQTTNKFTNQQKSVFAISCILWIIPVFTLQIQMFHWPTDIYFSVCFAILFFVICKKIINRIFYKKIIK</sequence>
<feature type="transmembrane region" description="Helical" evidence="1">
    <location>
        <begin position="106"/>
        <end position="124"/>
    </location>
</feature>
<feature type="transmembrane region" description="Helical" evidence="1">
    <location>
        <begin position="368"/>
        <end position="386"/>
    </location>
</feature>
<reference evidence="3 4" key="1">
    <citation type="submission" date="2017-11" db="EMBL/GenBank/DDBJ databases">
        <title>Genome sequence of Entomoplasma ellychniae ELCN-1 (ATCC 43707).</title>
        <authorList>
            <person name="Lo W.-S."/>
            <person name="Gasparich G.E."/>
            <person name="Kuo C.-H."/>
        </authorList>
    </citation>
    <scope>NUCLEOTIDE SEQUENCE [LARGE SCALE GENOMIC DNA]</scope>
    <source>
        <strain evidence="3 4">ELCN-1</strain>
    </source>
</reference>
<feature type="transmembrane region" description="Helical" evidence="1">
    <location>
        <begin position="16"/>
        <end position="35"/>
    </location>
</feature>
<accession>A0A8E2QYQ9</accession>
<protein>
    <recommendedName>
        <fullName evidence="2">Phosphatidic acid phosphatase type 2/haloperoxidase domain-containing protein</fullName>
    </recommendedName>
</protein>
<dbReference type="Pfam" id="PF01569">
    <property type="entry name" value="PAP2"/>
    <property type="match status" value="1"/>
</dbReference>
<feature type="domain" description="Phosphatidic acid phosphatase type 2/haloperoxidase" evidence="2">
    <location>
        <begin position="198"/>
        <end position="388"/>
    </location>
</feature>
<feature type="transmembrane region" description="Helical" evidence="1">
    <location>
        <begin position="341"/>
        <end position="362"/>
    </location>
</feature>
<keyword evidence="1" id="KW-1133">Transmembrane helix</keyword>
<dbReference type="InterPro" id="IPR000326">
    <property type="entry name" value="PAP2/HPO"/>
</dbReference>
<dbReference type="RefSeq" id="WP_104205488.1">
    <property type="nucleotide sequence ID" value="NZ_PHND01000001.1"/>
</dbReference>
<dbReference type="EMBL" id="PHND01000001">
    <property type="protein sequence ID" value="PPE04330.1"/>
    <property type="molecule type" value="Genomic_DNA"/>
</dbReference>
<keyword evidence="1" id="KW-0472">Membrane</keyword>
<evidence type="ECO:0000256" key="1">
    <source>
        <dbReference type="SAM" id="Phobius"/>
    </source>
</evidence>
<name>A0A8E2QYQ9_9MOLU</name>
<comment type="caution">
    <text evidence="3">The sequence shown here is derived from an EMBL/GenBank/DDBJ whole genome shotgun (WGS) entry which is preliminary data.</text>
</comment>
<feature type="transmembrane region" description="Helical" evidence="1">
    <location>
        <begin position="158"/>
        <end position="176"/>
    </location>
</feature>
<evidence type="ECO:0000259" key="2">
    <source>
        <dbReference type="Pfam" id="PF01569"/>
    </source>
</evidence>
<feature type="transmembrane region" description="Helical" evidence="1">
    <location>
        <begin position="197"/>
        <end position="214"/>
    </location>
</feature>
<keyword evidence="1" id="KW-0812">Transmembrane</keyword>
<dbReference type="Proteomes" id="UP000239010">
    <property type="component" value="Unassembled WGS sequence"/>
</dbReference>
<feature type="transmembrane region" description="Helical" evidence="1">
    <location>
        <begin position="65"/>
        <end position="85"/>
    </location>
</feature>
<feature type="transmembrane region" description="Helical" evidence="1">
    <location>
        <begin position="310"/>
        <end position="329"/>
    </location>
</feature>
<proteinExistence type="predicted"/>
<evidence type="ECO:0000313" key="3">
    <source>
        <dbReference type="EMBL" id="PPE04330.1"/>
    </source>
</evidence>
<gene>
    <name evidence="3" type="ORF">EELLY_v1c00040</name>
</gene>
<dbReference type="AlphaFoldDB" id="A0A8E2QYQ9"/>
<keyword evidence="4" id="KW-1185">Reference proteome</keyword>